<dbReference type="AlphaFoldDB" id="A0A521FCX1"/>
<reference evidence="6 7" key="1">
    <citation type="submission" date="2017-05" db="EMBL/GenBank/DDBJ databases">
        <authorList>
            <person name="Varghese N."/>
            <person name="Submissions S."/>
        </authorList>
    </citation>
    <scope>NUCLEOTIDE SEQUENCE [LARGE SCALE GENOMIC DNA]</scope>
    <source>
        <strain evidence="6 7">DSM 19036</strain>
    </source>
</reference>
<dbReference type="EC" id="5.2.1.8" evidence="1"/>
<sequence>MKSHLLIWLLLMISGAAGAQSNYVQISTNKGNMIVMLYDETPLHRDNFLKVIRNGMFKDMEFNRVIKGFVSQGGELDETILDREKLHPGQTLQRIAAEIKPNLYHKKGALGAGRNDNPEKSSYVDQIYLVQGKIQTDAQLDLIENKTGRKFSAEQRNTYKKTGGTPGLDGDYTIFGELISGMAVAEAINNVPASTKDRPLSPVTFTFHILTAKEIKKLHENSGH</sequence>
<dbReference type="Proteomes" id="UP000320300">
    <property type="component" value="Unassembled WGS sequence"/>
</dbReference>
<dbReference type="InterPro" id="IPR044666">
    <property type="entry name" value="Cyclophilin_A-like"/>
</dbReference>
<dbReference type="InterPro" id="IPR002130">
    <property type="entry name" value="Cyclophilin-type_PPIase_dom"/>
</dbReference>
<feature type="chain" id="PRO_5021986347" description="peptidylprolyl isomerase" evidence="4">
    <location>
        <begin position="20"/>
        <end position="224"/>
    </location>
</feature>
<name>A0A521FCX1_9SPHI</name>
<evidence type="ECO:0000259" key="5">
    <source>
        <dbReference type="PROSITE" id="PS50072"/>
    </source>
</evidence>
<dbReference type="RefSeq" id="WP_142530116.1">
    <property type="nucleotide sequence ID" value="NZ_CBCSJO010000001.1"/>
</dbReference>
<dbReference type="PROSITE" id="PS50072">
    <property type="entry name" value="CSA_PPIASE_2"/>
    <property type="match status" value="1"/>
</dbReference>
<gene>
    <name evidence="6" type="ORF">SAMN06265348_111143</name>
</gene>
<keyword evidence="3 6" id="KW-0413">Isomerase</keyword>
<protein>
    <recommendedName>
        <fullName evidence="1">peptidylprolyl isomerase</fullName>
        <ecNumber evidence="1">5.2.1.8</ecNumber>
    </recommendedName>
</protein>
<keyword evidence="4" id="KW-0732">Signal</keyword>
<evidence type="ECO:0000313" key="7">
    <source>
        <dbReference type="Proteomes" id="UP000320300"/>
    </source>
</evidence>
<dbReference type="GO" id="GO:0003755">
    <property type="term" value="F:peptidyl-prolyl cis-trans isomerase activity"/>
    <property type="evidence" value="ECO:0007669"/>
    <property type="project" value="UniProtKB-KW"/>
</dbReference>
<accession>A0A521FCX1</accession>
<feature type="domain" description="PPIase cyclophilin-type" evidence="5">
    <location>
        <begin position="31"/>
        <end position="206"/>
    </location>
</feature>
<dbReference type="Pfam" id="PF00160">
    <property type="entry name" value="Pro_isomerase"/>
    <property type="match status" value="1"/>
</dbReference>
<evidence type="ECO:0000256" key="2">
    <source>
        <dbReference type="ARBA" id="ARBA00023110"/>
    </source>
</evidence>
<dbReference type="Gene3D" id="2.40.100.10">
    <property type="entry name" value="Cyclophilin-like"/>
    <property type="match status" value="1"/>
</dbReference>
<dbReference type="OrthoDB" id="9807797at2"/>
<dbReference type="PANTHER" id="PTHR45625:SF4">
    <property type="entry name" value="PEPTIDYLPROLYL ISOMERASE DOMAIN AND WD REPEAT-CONTAINING PROTEIN 1"/>
    <property type="match status" value="1"/>
</dbReference>
<dbReference type="InterPro" id="IPR029000">
    <property type="entry name" value="Cyclophilin-like_dom_sf"/>
</dbReference>
<dbReference type="PANTHER" id="PTHR45625">
    <property type="entry name" value="PEPTIDYL-PROLYL CIS-TRANS ISOMERASE-RELATED"/>
    <property type="match status" value="1"/>
</dbReference>
<proteinExistence type="predicted"/>
<evidence type="ECO:0000256" key="1">
    <source>
        <dbReference type="ARBA" id="ARBA00013194"/>
    </source>
</evidence>
<evidence type="ECO:0000313" key="6">
    <source>
        <dbReference type="EMBL" id="SMO94037.1"/>
    </source>
</evidence>
<dbReference type="SUPFAM" id="SSF50891">
    <property type="entry name" value="Cyclophilin-like"/>
    <property type="match status" value="1"/>
</dbReference>
<keyword evidence="2" id="KW-0697">Rotamase</keyword>
<dbReference type="EMBL" id="FXTN01000011">
    <property type="protein sequence ID" value="SMO94037.1"/>
    <property type="molecule type" value="Genomic_DNA"/>
</dbReference>
<evidence type="ECO:0000256" key="4">
    <source>
        <dbReference type="SAM" id="SignalP"/>
    </source>
</evidence>
<evidence type="ECO:0000256" key="3">
    <source>
        <dbReference type="ARBA" id="ARBA00023235"/>
    </source>
</evidence>
<organism evidence="6 7">
    <name type="scientific">Pedobacter westerhofensis</name>
    <dbReference type="NCBI Taxonomy" id="425512"/>
    <lineage>
        <taxon>Bacteria</taxon>
        <taxon>Pseudomonadati</taxon>
        <taxon>Bacteroidota</taxon>
        <taxon>Sphingobacteriia</taxon>
        <taxon>Sphingobacteriales</taxon>
        <taxon>Sphingobacteriaceae</taxon>
        <taxon>Pedobacter</taxon>
    </lineage>
</organism>
<keyword evidence="7" id="KW-1185">Reference proteome</keyword>
<feature type="signal peptide" evidence="4">
    <location>
        <begin position="1"/>
        <end position="19"/>
    </location>
</feature>